<dbReference type="InterPro" id="IPR043266">
    <property type="entry name" value="RHO_NdoB-like_C"/>
</dbReference>
<dbReference type="OrthoDB" id="9769355at2"/>
<dbReference type="PROSITE" id="PS00570">
    <property type="entry name" value="RING_HYDROXYL_ALPHA"/>
    <property type="match status" value="1"/>
</dbReference>
<dbReference type="Pfam" id="PF00848">
    <property type="entry name" value="Ring_hydroxyl_A"/>
    <property type="match status" value="1"/>
</dbReference>
<evidence type="ECO:0000256" key="7">
    <source>
        <dbReference type="ARBA" id="ARBA00023002"/>
    </source>
</evidence>
<dbReference type="SUPFAM" id="SSF50022">
    <property type="entry name" value="ISP domain"/>
    <property type="match status" value="1"/>
</dbReference>
<evidence type="ECO:0000256" key="2">
    <source>
        <dbReference type="ARBA" id="ARBA00008751"/>
    </source>
</evidence>
<evidence type="ECO:0000256" key="8">
    <source>
        <dbReference type="ARBA" id="ARBA00023004"/>
    </source>
</evidence>
<dbReference type="EMBL" id="JQGJ01000042">
    <property type="protein sequence ID" value="KHK61221.1"/>
    <property type="molecule type" value="Genomic_DNA"/>
</dbReference>
<comment type="pathway">
    <text evidence="1">Aromatic compound metabolism.</text>
</comment>
<evidence type="ECO:0000256" key="6">
    <source>
        <dbReference type="ARBA" id="ARBA00022964"/>
    </source>
</evidence>
<gene>
    <name evidence="12" type="ORF">JZ00_29805</name>
</gene>
<dbReference type="GO" id="GO:0051213">
    <property type="term" value="F:dioxygenase activity"/>
    <property type="evidence" value="ECO:0007669"/>
    <property type="project" value="UniProtKB-KW"/>
</dbReference>
<comment type="similarity">
    <text evidence="2">Belongs to the bacterial ring-hydroxylating dioxygenase alpha subunit family.</text>
</comment>
<keyword evidence="6 12" id="KW-0223">Dioxygenase</keyword>
<keyword evidence="8" id="KW-0408">Iron</keyword>
<dbReference type="SMR" id="A0A0B1YW46"/>
<organism evidence="12 13">
    <name type="scientific">Pseudomonas frederiksbergensis</name>
    <dbReference type="NCBI Taxonomy" id="104087"/>
    <lineage>
        <taxon>Bacteria</taxon>
        <taxon>Pseudomonadati</taxon>
        <taxon>Pseudomonadota</taxon>
        <taxon>Gammaproteobacteria</taxon>
        <taxon>Pseudomonadales</taxon>
        <taxon>Pseudomonadaceae</taxon>
        <taxon>Pseudomonas</taxon>
    </lineage>
</organism>
<keyword evidence="4" id="KW-0479">Metal-binding</keyword>
<evidence type="ECO:0000313" key="13">
    <source>
        <dbReference type="Proteomes" id="UP000030949"/>
    </source>
</evidence>
<dbReference type="Proteomes" id="UP000030949">
    <property type="component" value="Unassembled WGS sequence"/>
</dbReference>
<evidence type="ECO:0000256" key="1">
    <source>
        <dbReference type="ARBA" id="ARBA00005211"/>
    </source>
</evidence>
<evidence type="ECO:0000256" key="3">
    <source>
        <dbReference type="ARBA" id="ARBA00022714"/>
    </source>
</evidence>
<dbReference type="PRINTS" id="PR00090">
    <property type="entry name" value="RNGDIOXGNASE"/>
</dbReference>
<keyword evidence="9" id="KW-0411">Iron-sulfur</keyword>
<dbReference type="PANTHER" id="PTHR43756:SF1">
    <property type="entry name" value="3-PHENYLPROPIONATE_CINNAMIC ACID DIOXYGENASE SUBUNIT ALPHA"/>
    <property type="match status" value="1"/>
</dbReference>
<dbReference type="InterPro" id="IPR017941">
    <property type="entry name" value="Rieske_2Fe-2S"/>
</dbReference>
<keyword evidence="7" id="KW-0560">Oxidoreductase</keyword>
<evidence type="ECO:0000256" key="10">
    <source>
        <dbReference type="ARBA" id="ARBA00023027"/>
    </source>
</evidence>
<proteinExistence type="inferred from homology"/>
<protein>
    <submittedName>
        <fullName evidence="12">Benzene 1,2-dioxygenase</fullName>
    </submittedName>
</protein>
<evidence type="ECO:0000313" key="12">
    <source>
        <dbReference type="EMBL" id="KHK61221.1"/>
    </source>
</evidence>
<dbReference type="InterPro" id="IPR015881">
    <property type="entry name" value="ARHD_Rieske_2Fe_2S"/>
</dbReference>
<sequence length="459" mass="52251">MSSIINKEVQEAPLKWVKNWSDEEIKALVDEEKGLLDPRIFSDQDLYEIELERVFARSWLLLGHEGHIPKAGDYLTTYMGEDPVIVVRQKDRSIKVFLNQCRHRGMRIERSDFGNAKSFTCTYHGWAYDTAGNLVNVPYEKEAFCDKKEGDCGFDKADWGPLQARVDTYKGLIFANWDTEAPDLKTYLSDATPYMDVMLDRTEAGTQVITGMQKTVIPCNWKFAAEQFCSDMYHAGTMAHLSGVLSSLPPEMDLSQVKLPSSGNQFRAKWGGHGTGWFNDDFALLQAIMGPKVVDYWTKGPAAERAKERLGKVLPADRMVAQHMTIFPTCSFLPGINTVRTWHPRGPNEIEVWSFIVVDADAPEDIKEEYRRKNIFTFNQGGTYEQDDGENWVEVQRGLRGYKARSRPLCAQMGAGVPNKNNPEFPGKTSYVYSEEAARGFYHHWSRMMSEPSWDTLKS</sequence>
<dbReference type="Gene3D" id="2.102.10.10">
    <property type="entry name" value="Rieske [2Fe-2S] iron-sulphur domain"/>
    <property type="match status" value="1"/>
</dbReference>
<name>A0A0B1YW46_9PSED</name>
<evidence type="ECO:0000256" key="4">
    <source>
        <dbReference type="ARBA" id="ARBA00022723"/>
    </source>
</evidence>
<feature type="domain" description="Rieske" evidence="11">
    <location>
        <begin position="59"/>
        <end position="141"/>
    </location>
</feature>
<accession>A0A0B1YW46</accession>
<dbReference type="GO" id="GO:0051537">
    <property type="term" value="F:2 iron, 2 sulfur cluster binding"/>
    <property type="evidence" value="ECO:0007669"/>
    <property type="project" value="UniProtKB-KW"/>
</dbReference>
<dbReference type="Gene3D" id="3.90.380.10">
    <property type="entry name" value="Naphthalene 1,2-dioxygenase Alpha Subunit, Chain A, domain 1"/>
    <property type="match status" value="1"/>
</dbReference>
<dbReference type="PANTHER" id="PTHR43756">
    <property type="entry name" value="CHOLINE MONOOXYGENASE, CHLOROPLASTIC"/>
    <property type="match status" value="1"/>
</dbReference>
<keyword evidence="5" id="KW-0058">Aromatic hydrocarbons catabolism</keyword>
<comment type="caution">
    <text evidence="12">The sequence shown here is derived from an EMBL/GenBank/DDBJ whole genome shotgun (WGS) entry which is preliminary data.</text>
</comment>
<evidence type="ECO:0000256" key="5">
    <source>
        <dbReference type="ARBA" id="ARBA00022797"/>
    </source>
</evidence>
<dbReference type="SUPFAM" id="SSF55961">
    <property type="entry name" value="Bet v1-like"/>
    <property type="match status" value="1"/>
</dbReference>
<dbReference type="Pfam" id="PF00355">
    <property type="entry name" value="Rieske"/>
    <property type="match status" value="1"/>
</dbReference>
<dbReference type="PROSITE" id="PS51296">
    <property type="entry name" value="RIESKE"/>
    <property type="match status" value="1"/>
</dbReference>
<dbReference type="InterPro" id="IPR001663">
    <property type="entry name" value="Rng_hydr_dOase-A"/>
</dbReference>
<keyword evidence="10" id="KW-0520">NAD</keyword>
<dbReference type="CDD" id="cd08881">
    <property type="entry name" value="RHO_alpha_C_NDO-like"/>
    <property type="match status" value="1"/>
</dbReference>
<reference evidence="13" key="1">
    <citation type="submission" date="2015-03" db="EMBL/GenBank/DDBJ databases">
        <title>Pseudomonas frederiksbergensis hydrocarbon degrader.</title>
        <authorList>
            <person name="Brown L.M."/>
            <person name="Ruiz O.N."/>
            <person name="Mueller S."/>
            <person name="Gunasekera T.S."/>
        </authorList>
    </citation>
    <scope>NUCLEOTIDE SEQUENCE [LARGE SCALE GENOMIC DNA]</scope>
    <source>
        <strain evidence="13">SI8</strain>
    </source>
</reference>
<dbReference type="AlphaFoldDB" id="A0A0B1YW46"/>
<dbReference type="GO" id="GO:0005506">
    <property type="term" value="F:iron ion binding"/>
    <property type="evidence" value="ECO:0007669"/>
    <property type="project" value="InterPro"/>
</dbReference>
<dbReference type="InterPro" id="IPR036922">
    <property type="entry name" value="Rieske_2Fe-2S_sf"/>
</dbReference>
<evidence type="ECO:0000256" key="9">
    <source>
        <dbReference type="ARBA" id="ARBA00023014"/>
    </source>
</evidence>
<dbReference type="CDD" id="cd03472">
    <property type="entry name" value="Rieske_RO_Alpha_BPDO_like"/>
    <property type="match status" value="1"/>
</dbReference>
<keyword evidence="3" id="KW-0001">2Fe-2S</keyword>
<dbReference type="InterPro" id="IPR015879">
    <property type="entry name" value="Ring_hydroxy_dOase_asu_C_dom"/>
</dbReference>
<evidence type="ECO:0000259" key="11">
    <source>
        <dbReference type="PROSITE" id="PS51296"/>
    </source>
</evidence>
<dbReference type="RefSeq" id="WP_039594666.1">
    <property type="nucleotide sequence ID" value="NZ_JQGJ02000039.1"/>
</dbReference>